<reference evidence="2 3" key="1">
    <citation type="submission" date="2020-02" db="EMBL/GenBank/DDBJ databases">
        <title>Pseudoroseicyclus tamarix, sp. nov., isolated from offshore sediment of a Tamarix chinensis forest.</title>
        <authorList>
            <person name="Gai Y."/>
        </authorList>
    </citation>
    <scope>NUCLEOTIDE SEQUENCE [LARGE SCALE GENOMIC DNA]</scope>
    <source>
        <strain evidence="2 3">CLL3-39</strain>
    </source>
</reference>
<name>A0A6B2K2V9_9RHOB</name>
<gene>
    <name evidence="2" type="ORF">GZA08_07520</name>
</gene>
<protein>
    <recommendedName>
        <fullName evidence="1">Glyoxalase-related protein domain-containing protein</fullName>
    </recommendedName>
</protein>
<evidence type="ECO:0000259" key="1">
    <source>
        <dbReference type="Pfam" id="PF20066"/>
    </source>
</evidence>
<dbReference type="InterPro" id="IPR045517">
    <property type="entry name" value="Glyoxalase_8"/>
</dbReference>
<dbReference type="EMBL" id="JAAGAB010000002">
    <property type="protein sequence ID" value="NDV00816.1"/>
    <property type="molecule type" value="Genomic_DNA"/>
</dbReference>
<proteinExistence type="predicted"/>
<evidence type="ECO:0000313" key="2">
    <source>
        <dbReference type="EMBL" id="NDV00816.1"/>
    </source>
</evidence>
<dbReference type="Pfam" id="PF20066">
    <property type="entry name" value="Glyoxalase_8"/>
    <property type="match status" value="1"/>
</dbReference>
<accession>A0A6B2K2V9</accession>
<sequence length="158" mass="16648">MSAAAIEAAKTAARALRVRLAEAGTLVTHSEALEQVAHAAGARDWNAHRARLAALPEAVDPAGLRPGDRVAGRYLDRPFIGTVVGAAAEEAGTRLAIQLDAPLDVSRFARVPVVRRRLRGVLLADGRTMEATSDGLPHLVLTPFHDTPDGPKEIAQAS</sequence>
<feature type="domain" description="Glyoxalase-related protein" evidence="1">
    <location>
        <begin position="4"/>
        <end position="142"/>
    </location>
</feature>
<comment type="caution">
    <text evidence="2">The sequence shown here is derived from an EMBL/GenBank/DDBJ whole genome shotgun (WGS) entry which is preliminary data.</text>
</comment>
<keyword evidence="3" id="KW-1185">Reference proteome</keyword>
<dbReference type="AlphaFoldDB" id="A0A6B2K2V9"/>
<dbReference type="RefSeq" id="WP_163891663.1">
    <property type="nucleotide sequence ID" value="NZ_JAAFYS010000002.1"/>
</dbReference>
<dbReference type="Proteomes" id="UP000474757">
    <property type="component" value="Unassembled WGS sequence"/>
</dbReference>
<evidence type="ECO:0000313" key="3">
    <source>
        <dbReference type="Proteomes" id="UP000474757"/>
    </source>
</evidence>
<organism evidence="2 3">
    <name type="scientific">Pseudoroseicyclus tamaricis</name>
    <dbReference type="NCBI Taxonomy" id="2705421"/>
    <lineage>
        <taxon>Bacteria</taxon>
        <taxon>Pseudomonadati</taxon>
        <taxon>Pseudomonadota</taxon>
        <taxon>Alphaproteobacteria</taxon>
        <taxon>Rhodobacterales</taxon>
        <taxon>Paracoccaceae</taxon>
        <taxon>Pseudoroseicyclus</taxon>
    </lineage>
</organism>